<feature type="transmembrane region" description="Helical" evidence="7">
    <location>
        <begin position="156"/>
        <end position="179"/>
    </location>
</feature>
<dbReference type="AlphaFoldDB" id="A0A3Q9HQZ4"/>
<dbReference type="PANTHER" id="PTHR30193">
    <property type="entry name" value="ABC TRANSPORTER PERMEASE PROTEIN"/>
    <property type="match status" value="1"/>
</dbReference>
<dbReference type="Gene3D" id="1.10.3720.10">
    <property type="entry name" value="MetI-like"/>
    <property type="match status" value="1"/>
</dbReference>
<gene>
    <name evidence="9" type="ORF">BBF96_10420</name>
</gene>
<comment type="similarity">
    <text evidence="7">Belongs to the binding-protein-dependent transport system permease family.</text>
</comment>
<keyword evidence="3" id="KW-1003">Cell membrane</keyword>
<evidence type="ECO:0000256" key="5">
    <source>
        <dbReference type="ARBA" id="ARBA00022989"/>
    </source>
</evidence>
<feature type="transmembrane region" description="Helical" evidence="7">
    <location>
        <begin position="7"/>
        <end position="33"/>
    </location>
</feature>
<dbReference type="Proteomes" id="UP000267250">
    <property type="component" value="Chromosome"/>
</dbReference>
<dbReference type="SUPFAM" id="SSF161098">
    <property type="entry name" value="MetI-like"/>
    <property type="match status" value="1"/>
</dbReference>
<evidence type="ECO:0000256" key="7">
    <source>
        <dbReference type="RuleBase" id="RU363032"/>
    </source>
</evidence>
<dbReference type="PANTHER" id="PTHR30193:SF37">
    <property type="entry name" value="INNER MEMBRANE ABC TRANSPORTER PERMEASE PROTEIN YCJO"/>
    <property type="match status" value="1"/>
</dbReference>
<dbReference type="RefSeq" id="WP_127017109.1">
    <property type="nucleotide sequence ID" value="NZ_CP016379.1"/>
</dbReference>
<proteinExistence type="inferred from homology"/>
<sequence>MKKDIKVPLLFLAPALVLMLIFMILPIFVSFYLSLTDFNVFALVDWSKAKFIGLENYRKLLNDELFWKALKNTLYFVAIGVPCAIIFSLSFAILLNRPDIIGRNLFRVGFYLPHITTTVAIAVVWKWVLNPRYGILNWALSLFGITGPSWLGDPRWAMPAIIMLVVWKGLGYNIIIFLAGLQNIPEHLYEAAQIDGANRWQQLFHITIPLLRPTTFFVTVMTLIGYLQLFAEPYMLTDGGPLNSTLSIVLYMYRQGFKFFNLGYASAIAYVLFGIIFVATLIQMKFRDEEIQY</sequence>
<feature type="domain" description="ABC transmembrane type-1" evidence="8">
    <location>
        <begin position="70"/>
        <end position="283"/>
    </location>
</feature>
<dbReference type="CDD" id="cd06261">
    <property type="entry name" value="TM_PBP2"/>
    <property type="match status" value="1"/>
</dbReference>
<evidence type="ECO:0000256" key="2">
    <source>
        <dbReference type="ARBA" id="ARBA00022448"/>
    </source>
</evidence>
<comment type="subcellular location">
    <subcellularLocation>
        <location evidence="1 7">Cell membrane</location>
        <topology evidence="1 7">Multi-pass membrane protein</topology>
    </subcellularLocation>
</comment>
<dbReference type="InterPro" id="IPR000515">
    <property type="entry name" value="MetI-like"/>
</dbReference>
<dbReference type="GO" id="GO:0005886">
    <property type="term" value="C:plasma membrane"/>
    <property type="evidence" value="ECO:0007669"/>
    <property type="project" value="UniProtKB-SubCell"/>
</dbReference>
<name>A0A3Q9HQZ4_9FIRM</name>
<keyword evidence="10" id="KW-1185">Reference proteome</keyword>
<keyword evidence="2 7" id="KW-0813">Transport</keyword>
<feature type="transmembrane region" description="Helical" evidence="7">
    <location>
        <begin position="108"/>
        <end position="128"/>
    </location>
</feature>
<evidence type="ECO:0000256" key="1">
    <source>
        <dbReference type="ARBA" id="ARBA00004651"/>
    </source>
</evidence>
<accession>A0A3Q9HQZ4</accession>
<dbReference type="SUPFAM" id="SSF160964">
    <property type="entry name" value="MalF N-terminal region-like"/>
    <property type="match status" value="1"/>
</dbReference>
<keyword evidence="5 7" id="KW-1133">Transmembrane helix</keyword>
<protein>
    <submittedName>
        <fullName evidence="9">Sugar ABC transporter permease</fullName>
    </submittedName>
</protein>
<dbReference type="EMBL" id="CP016379">
    <property type="protein sequence ID" value="AZR73762.1"/>
    <property type="molecule type" value="Genomic_DNA"/>
</dbReference>
<evidence type="ECO:0000313" key="9">
    <source>
        <dbReference type="EMBL" id="AZR73762.1"/>
    </source>
</evidence>
<feature type="transmembrane region" description="Helical" evidence="7">
    <location>
        <begin position="210"/>
        <end position="231"/>
    </location>
</feature>
<dbReference type="PROSITE" id="PS50928">
    <property type="entry name" value="ABC_TM1"/>
    <property type="match status" value="1"/>
</dbReference>
<reference evidence="9 10" key="1">
    <citation type="submission" date="2016-07" db="EMBL/GenBank/DDBJ databases">
        <title>Genome and transcriptome analysis of iron-reducing fermentative bacteria Anoxybacter fermentans.</title>
        <authorList>
            <person name="Zeng X."/>
            <person name="Shao Z."/>
        </authorList>
    </citation>
    <scope>NUCLEOTIDE SEQUENCE [LARGE SCALE GENOMIC DNA]</scope>
    <source>
        <strain evidence="9 10">DY22613</strain>
    </source>
</reference>
<dbReference type="Pfam" id="PF00528">
    <property type="entry name" value="BPD_transp_1"/>
    <property type="match status" value="1"/>
</dbReference>
<keyword evidence="6 7" id="KW-0472">Membrane</keyword>
<evidence type="ECO:0000256" key="3">
    <source>
        <dbReference type="ARBA" id="ARBA00022475"/>
    </source>
</evidence>
<evidence type="ECO:0000313" key="10">
    <source>
        <dbReference type="Proteomes" id="UP000267250"/>
    </source>
</evidence>
<dbReference type="OrthoDB" id="9809173at2"/>
<dbReference type="InterPro" id="IPR035906">
    <property type="entry name" value="MetI-like_sf"/>
</dbReference>
<organism evidence="9 10">
    <name type="scientific">Anoxybacter fermentans</name>
    <dbReference type="NCBI Taxonomy" id="1323375"/>
    <lineage>
        <taxon>Bacteria</taxon>
        <taxon>Bacillati</taxon>
        <taxon>Bacillota</taxon>
        <taxon>Clostridia</taxon>
        <taxon>Halanaerobiales</taxon>
        <taxon>Anoxybacter</taxon>
    </lineage>
</organism>
<feature type="transmembrane region" description="Helical" evidence="7">
    <location>
        <begin position="262"/>
        <end position="282"/>
    </location>
</feature>
<dbReference type="GO" id="GO:0055085">
    <property type="term" value="P:transmembrane transport"/>
    <property type="evidence" value="ECO:0007669"/>
    <property type="project" value="InterPro"/>
</dbReference>
<evidence type="ECO:0000256" key="6">
    <source>
        <dbReference type="ARBA" id="ARBA00023136"/>
    </source>
</evidence>
<keyword evidence="4 7" id="KW-0812">Transmembrane</keyword>
<evidence type="ECO:0000259" key="8">
    <source>
        <dbReference type="PROSITE" id="PS50928"/>
    </source>
</evidence>
<evidence type="ECO:0000256" key="4">
    <source>
        <dbReference type="ARBA" id="ARBA00022692"/>
    </source>
</evidence>
<dbReference type="InterPro" id="IPR051393">
    <property type="entry name" value="ABC_transporter_permease"/>
</dbReference>
<dbReference type="KEGG" id="aft:BBF96_10420"/>
<feature type="transmembrane region" description="Helical" evidence="7">
    <location>
        <begin position="74"/>
        <end position="96"/>
    </location>
</feature>